<dbReference type="PANTHER" id="PTHR38435:SF2">
    <property type="entry name" value="DUF871 DOMAIN-CONTAINING PROTEIN"/>
    <property type="match status" value="1"/>
</dbReference>
<sequence length="352" mass="40626">MLGFSIYLNETNDTISKKINHMKSHGFSVIFSSINLPEYNKVQVDDKINFLLSIIKNMGMKLILDVNNVTVNEYSIIEKIAYFDLTSQVYLRLDDGFSLEKIINIAEKNQIVLNASTLTTELILELEKQNLDFTKVLACHNYYPREDTGLDEKYFQTINKQLRNKKIKTIAFFGNSDATYARGPIFSGLPTLEIHRYSHPLVSAINLLEKYNCDYAILSDLGLSNEMLDQFDYYFCEKTVLLRVTEVNFEFQAELLSTHCSRNDISKNVIRCQQSRRRNNGVIRADVYPKARVVGSVTLDNENYLRYMGELQITKIPLAADRRVNKIAQVIDEDLELLLYITSGRIFKFKIV</sequence>
<dbReference type="InterPro" id="IPR043894">
    <property type="entry name" value="MupG_C"/>
</dbReference>
<gene>
    <name evidence="3" type="ORF">I568_00889</name>
</gene>
<evidence type="ECO:0008006" key="5">
    <source>
        <dbReference type="Google" id="ProtNLM"/>
    </source>
</evidence>
<dbReference type="SUPFAM" id="SSF51445">
    <property type="entry name" value="(Trans)glycosidases"/>
    <property type="match status" value="1"/>
</dbReference>
<organism evidence="3 4">
    <name type="scientific">Enterococcus columbae DSM 7374 = ATCC 51263</name>
    <dbReference type="NCBI Taxonomy" id="1121865"/>
    <lineage>
        <taxon>Bacteria</taxon>
        <taxon>Bacillati</taxon>
        <taxon>Bacillota</taxon>
        <taxon>Bacilli</taxon>
        <taxon>Lactobacillales</taxon>
        <taxon>Enterococcaceae</taxon>
        <taxon>Enterococcus</taxon>
    </lineage>
</organism>
<evidence type="ECO:0000259" key="1">
    <source>
        <dbReference type="Pfam" id="PF05913"/>
    </source>
</evidence>
<dbReference type="eggNOG" id="COG3589">
    <property type="taxonomic scope" value="Bacteria"/>
</dbReference>
<dbReference type="STRING" id="1121865.OMW_00291"/>
<dbReference type="AlphaFoldDB" id="S0KY94"/>
<protein>
    <recommendedName>
        <fullName evidence="5">Outer surface protein</fullName>
    </recommendedName>
</protein>
<name>S0KY94_9ENTE</name>
<reference evidence="3 4" key="1">
    <citation type="submission" date="2013-03" db="EMBL/GenBank/DDBJ databases">
        <title>The Genome Sequence of Enterococcus columbae ATCC_51263 (PacBio/Illumina hybrid assembly).</title>
        <authorList>
            <consortium name="The Broad Institute Genomics Platform"/>
            <consortium name="The Broad Institute Genome Sequencing Center for Infectious Disease"/>
            <person name="Earl A."/>
            <person name="Russ C."/>
            <person name="Gilmore M."/>
            <person name="Surin D."/>
            <person name="Walker B."/>
            <person name="Young S."/>
            <person name="Zeng Q."/>
            <person name="Gargeya S."/>
            <person name="Fitzgerald M."/>
            <person name="Haas B."/>
            <person name="Abouelleil A."/>
            <person name="Allen A.W."/>
            <person name="Alvarado L."/>
            <person name="Arachchi H.M."/>
            <person name="Berlin A.M."/>
            <person name="Chapman S.B."/>
            <person name="Gainer-Dewar J."/>
            <person name="Goldberg J."/>
            <person name="Griggs A."/>
            <person name="Gujja S."/>
            <person name="Hansen M."/>
            <person name="Howarth C."/>
            <person name="Imamovic A."/>
            <person name="Ireland A."/>
            <person name="Larimer J."/>
            <person name="McCowan C."/>
            <person name="Murphy C."/>
            <person name="Pearson M."/>
            <person name="Poon T.W."/>
            <person name="Priest M."/>
            <person name="Roberts A."/>
            <person name="Saif S."/>
            <person name="Shea T."/>
            <person name="Sisk P."/>
            <person name="Sykes S."/>
            <person name="Wortman J."/>
            <person name="Nusbaum C."/>
            <person name="Birren B."/>
        </authorList>
    </citation>
    <scope>NUCLEOTIDE SEQUENCE [LARGE SCALE GENOMIC DNA]</scope>
    <source>
        <strain evidence="3 4">ATCC 51263</strain>
    </source>
</reference>
<comment type="caution">
    <text evidence="3">The sequence shown here is derived from an EMBL/GenBank/DDBJ whole genome shotgun (WGS) entry which is preliminary data.</text>
</comment>
<feature type="domain" description="6-phospho-N-acetylmuramidase C-terminal" evidence="1">
    <location>
        <begin position="255"/>
        <end position="350"/>
    </location>
</feature>
<dbReference type="EMBL" id="ASWJ01000004">
    <property type="protein sequence ID" value="EOW84394.1"/>
    <property type="molecule type" value="Genomic_DNA"/>
</dbReference>
<dbReference type="Gene3D" id="3.20.20.70">
    <property type="entry name" value="Aldolase class I"/>
    <property type="match status" value="1"/>
</dbReference>
<dbReference type="PANTHER" id="PTHR38435">
    <property type="match status" value="1"/>
</dbReference>
<dbReference type="InterPro" id="IPR017853">
    <property type="entry name" value="GH"/>
</dbReference>
<feature type="domain" description="6-phospho-N-acetylmuramidase N-terminal" evidence="2">
    <location>
        <begin position="2"/>
        <end position="231"/>
    </location>
</feature>
<dbReference type="RefSeq" id="WP_016182456.1">
    <property type="nucleotide sequence ID" value="NZ_JXKI01000002.1"/>
</dbReference>
<proteinExistence type="predicted"/>
<dbReference type="Pfam" id="PF19200">
    <property type="entry name" value="MupG_N"/>
    <property type="match status" value="1"/>
</dbReference>
<dbReference type="InterPro" id="IPR043797">
    <property type="entry name" value="MupG_N"/>
</dbReference>
<evidence type="ECO:0000313" key="4">
    <source>
        <dbReference type="Proteomes" id="UP000014113"/>
    </source>
</evidence>
<dbReference type="InterPro" id="IPR008589">
    <property type="entry name" value="MupG"/>
</dbReference>
<dbReference type="InterPro" id="IPR029000">
    <property type="entry name" value="Cyclophilin-like_dom_sf"/>
</dbReference>
<accession>S0KY94</accession>
<dbReference type="Gene3D" id="2.40.100.10">
    <property type="entry name" value="Cyclophilin-like"/>
    <property type="match status" value="1"/>
</dbReference>
<dbReference type="SUPFAM" id="SSF50891">
    <property type="entry name" value="Cyclophilin-like"/>
    <property type="match status" value="1"/>
</dbReference>
<dbReference type="OrthoDB" id="5809921at2"/>
<keyword evidence="4" id="KW-1185">Reference proteome</keyword>
<evidence type="ECO:0000313" key="3">
    <source>
        <dbReference type="EMBL" id="EOW84394.1"/>
    </source>
</evidence>
<dbReference type="InterPro" id="IPR013785">
    <property type="entry name" value="Aldolase_TIM"/>
</dbReference>
<dbReference type="PATRIC" id="fig|1121865.3.peg.284"/>
<evidence type="ECO:0000259" key="2">
    <source>
        <dbReference type="Pfam" id="PF19200"/>
    </source>
</evidence>
<dbReference type="Proteomes" id="UP000014113">
    <property type="component" value="Unassembled WGS sequence"/>
</dbReference>
<dbReference type="Pfam" id="PF05913">
    <property type="entry name" value="MupG_C"/>
    <property type="match status" value="1"/>
</dbReference>